<evidence type="ECO:0000256" key="1">
    <source>
        <dbReference type="ARBA" id="ARBA00002190"/>
    </source>
</evidence>
<name>A0A918FVG6_9ACTN</name>
<proteinExistence type="inferred from homology"/>
<protein>
    <recommendedName>
        <fullName evidence="6">Mutator family transposase</fullName>
    </recommendedName>
</protein>
<evidence type="ECO:0000256" key="6">
    <source>
        <dbReference type="RuleBase" id="RU365089"/>
    </source>
</evidence>
<keyword evidence="9" id="KW-1185">Reference proteome</keyword>
<evidence type="ECO:0000256" key="5">
    <source>
        <dbReference type="ARBA" id="ARBA00023172"/>
    </source>
</evidence>
<gene>
    <name evidence="8" type="ORF">GCM10010269_31880</name>
</gene>
<keyword evidence="4 6" id="KW-0238">DNA-binding</keyword>
<comment type="similarity">
    <text evidence="2 6">Belongs to the transposase mutator family.</text>
</comment>
<comment type="caution">
    <text evidence="8">The sequence shown here is derived from an EMBL/GenBank/DDBJ whole genome shotgun (WGS) entry which is preliminary data.</text>
</comment>
<dbReference type="InterPro" id="IPR001207">
    <property type="entry name" value="Transposase_mutator"/>
</dbReference>
<evidence type="ECO:0000256" key="3">
    <source>
        <dbReference type="ARBA" id="ARBA00022578"/>
    </source>
</evidence>
<comment type="function">
    <text evidence="1 6">Required for the transposition of the insertion element.</text>
</comment>
<evidence type="ECO:0000313" key="9">
    <source>
        <dbReference type="Proteomes" id="UP000606194"/>
    </source>
</evidence>
<dbReference type="Pfam" id="PF00872">
    <property type="entry name" value="Transposase_mut"/>
    <property type="match status" value="1"/>
</dbReference>
<sequence length="236" mass="25045">MTDVTSDTEALQAPVSGTSAVDDGLVAELVDRAQAGGVKLTGEGGLLQQLTKRVLESALEGELTDHLGHQPGERAEGGRDNYRNGHRSKTVITESGPVEIAVPRDRAGSFEPQLVKKRQRRLGGVDEMVLSLSAKGLTHGEISAHLAEVYGTEISKSTISTITDSVMAGMTEWQNRPLDSVYPVVFIDCVNVKVRDGQVANRPVYMAVAVTAEGHRDILGLWIGDGGGAQSTGSRS</sequence>
<evidence type="ECO:0000256" key="7">
    <source>
        <dbReference type="SAM" id="MobiDB-lite"/>
    </source>
</evidence>
<dbReference type="EMBL" id="BMTL01000011">
    <property type="protein sequence ID" value="GGR90368.1"/>
    <property type="molecule type" value="Genomic_DNA"/>
</dbReference>
<evidence type="ECO:0000256" key="2">
    <source>
        <dbReference type="ARBA" id="ARBA00010961"/>
    </source>
</evidence>
<evidence type="ECO:0000313" key="8">
    <source>
        <dbReference type="EMBL" id="GGR90368.1"/>
    </source>
</evidence>
<organism evidence="8 9">
    <name type="scientific">Streptomyces humidus</name>
    <dbReference type="NCBI Taxonomy" id="52259"/>
    <lineage>
        <taxon>Bacteria</taxon>
        <taxon>Bacillati</taxon>
        <taxon>Actinomycetota</taxon>
        <taxon>Actinomycetes</taxon>
        <taxon>Kitasatosporales</taxon>
        <taxon>Streptomycetaceae</taxon>
        <taxon>Streptomyces</taxon>
    </lineage>
</organism>
<reference evidence="8" key="1">
    <citation type="journal article" date="2014" name="Int. J. Syst. Evol. Microbiol.">
        <title>Complete genome sequence of Corynebacterium casei LMG S-19264T (=DSM 44701T), isolated from a smear-ripened cheese.</title>
        <authorList>
            <consortium name="US DOE Joint Genome Institute (JGI-PGF)"/>
            <person name="Walter F."/>
            <person name="Albersmeier A."/>
            <person name="Kalinowski J."/>
            <person name="Ruckert C."/>
        </authorList>
    </citation>
    <scope>NUCLEOTIDE SEQUENCE</scope>
    <source>
        <strain evidence="8">JCM 4386</strain>
    </source>
</reference>
<feature type="compositionally biased region" description="Basic and acidic residues" evidence="7">
    <location>
        <begin position="63"/>
        <end position="83"/>
    </location>
</feature>
<dbReference type="Proteomes" id="UP000606194">
    <property type="component" value="Unassembled WGS sequence"/>
</dbReference>
<dbReference type="PANTHER" id="PTHR33217:SF8">
    <property type="entry name" value="MUTATOR FAMILY TRANSPOSASE"/>
    <property type="match status" value="1"/>
</dbReference>
<dbReference type="GO" id="GO:0004803">
    <property type="term" value="F:transposase activity"/>
    <property type="evidence" value="ECO:0007669"/>
    <property type="project" value="UniProtKB-UniRule"/>
</dbReference>
<accession>A0A918FVG6</accession>
<keyword evidence="6" id="KW-0814">Transposable element</keyword>
<dbReference type="AlphaFoldDB" id="A0A918FVG6"/>
<dbReference type="PANTHER" id="PTHR33217">
    <property type="entry name" value="TRANSPOSASE FOR INSERTION SEQUENCE ELEMENT IS1081"/>
    <property type="match status" value="1"/>
</dbReference>
<keyword evidence="5 6" id="KW-0233">DNA recombination</keyword>
<evidence type="ECO:0000256" key="4">
    <source>
        <dbReference type="ARBA" id="ARBA00023125"/>
    </source>
</evidence>
<keyword evidence="3 6" id="KW-0815">Transposition</keyword>
<dbReference type="GO" id="GO:0006313">
    <property type="term" value="P:DNA transposition"/>
    <property type="evidence" value="ECO:0007669"/>
    <property type="project" value="UniProtKB-UniRule"/>
</dbReference>
<dbReference type="GO" id="GO:0003677">
    <property type="term" value="F:DNA binding"/>
    <property type="evidence" value="ECO:0007669"/>
    <property type="project" value="UniProtKB-UniRule"/>
</dbReference>
<feature type="region of interest" description="Disordered" evidence="7">
    <location>
        <begin position="63"/>
        <end position="86"/>
    </location>
</feature>
<reference evidence="8" key="2">
    <citation type="submission" date="2020-09" db="EMBL/GenBank/DDBJ databases">
        <authorList>
            <person name="Sun Q."/>
            <person name="Ohkuma M."/>
        </authorList>
    </citation>
    <scope>NUCLEOTIDE SEQUENCE</scope>
    <source>
        <strain evidence="8">JCM 4386</strain>
    </source>
</reference>